<feature type="domain" description="Terminase large subunit-like ATPase" evidence="1">
    <location>
        <begin position="63"/>
        <end position="238"/>
    </location>
</feature>
<reference evidence="3" key="1">
    <citation type="journal article" date="2021" name="Proc. Natl. Acad. Sci. U.S.A.">
        <title>A Catalog of Tens of Thousands of Viruses from Human Metagenomes Reveals Hidden Associations with Chronic Diseases.</title>
        <authorList>
            <person name="Tisza M.J."/>
            <person name="Buck C.B."/>
        </authorList>
    </citation>
    <scope>NUCLEOTIDE SEQUENCE</scope>
    <source>
        <strain evidence="3">CtS3r5</strain>
    </source>
</reference>
<dbReference type="GO" id="GO:0004519">
    <property type="term" value="F:endonuclease activity"/>
    <property type="evidence" value="ECO:0007669"/>
    <property type="project" value="InterPro"/>
</dbReference>
<dbReference type="Pfam" id="PF03354">
    <property type="entry name" value="TerL_ATPase"/>
    <property type="match status" value="1"/>
</dbReference>
<dbReference type="InterPro" id="IPR046461">
    <property type="entry name" value="TerL_ATPase"/>
</dbReference>
<name>A0A8S5NAI4_9CAUD</name>
<accession>A0A8S5NAI4</accession>
<organism evidence="3">
    <name type="scientific">Siphoviridae sp. ctS3r5</name>
    <dbReference type="NCBI Taxonomy" id="2826341"/>
    <lineage>
        <taxon>Viruses</taxon>
        <taxon>Duplodnaviria</taxon>
        <taxon>Heunggongvirae</taxon>
        <taxon>Uroviricota</taxon>
        <taxon>Caudoviricetes</taxon>
    </lineage>
</organism>
<evidence type="ECO:0000259" key="2">
    <source>
        <dbReference type="Pfam" id="PF20441"/>
    </source>
</evidence>
<dbReference type="InterPro" id="IPR046462">
    <property type="entry name" value="TerL_nuclease"/>
</dbReference>
<dbReference type="PANTHER" id="PTHR41287:SF1">
    <property type="entry name" value="PROTEIN YMFN"/>
    <property type="match status" value="1"/>
</dbReference>
<sequence>MNNHIQEWIDIVENKTYAVCEEQELLIRHIKWCFENEDIFIDEEQLERYISLSKYFPYEEIFPWQKFVIGLHDCTYWRDTGLPRWPDLFCMIGRGAGKDGTIAWESICLMSPYNGIPEYDVDICANNEDQAMRPVTDVINSFERPAVMKKLKKFFSWTKEKVVSKKTKSTMKGRTNSPKGKDGLRSGICIFNEIHQYEDYKNINVFTTGLGKKKHPRRSYYTTNGDVREGPLDDLLATSEEILKENAPDNGLLPFICKLNKKEDVHDEKNWPAANPSLPYLPSLQQEIQKEYRDWLKNPRTLPAFMTKRMNIPENADEISVTDWPNIAATKIELPDLKGWSCVCGVDYTKITDFASVDLHFRDDDMRYDISHSWLCLNSKDIPRLKIPWKDWAREGRLTLVDDVEIHPSLITDYIQEAKSLYNIKMLAIDDFRYALLSKYLEVIGFETKVRKNLKMVRPSDIMKVAPLIDSVFVNHWFCWGDAPELRWATNNTKLVRAGRKPGREDDADLGNYVYGKIEAKSRKTDPFMALVAAMTVEDVLPKKRARPTPKIKVYSY</sequence>
<feature type="domain" description="Terminase large subunit-like endonuclease" evidence="2">
    <location>
        <begin position="254"/>
        <end position="414"/>
    </location>
</feature>
<dbReference type="EMBL" id="BK015112">
    <property type="protein sequence ID" value="DAD91399.1"/>
    <property type="molecule type" value="Genomic_DNA"/>
</dbReference>
<dbReference type="InterPro" id="IPR027417">
    <property type="entry name" value="P-loop_NTPase"/>
</dbReference>
<evidence type="ECO:0000313" key="3">
    <source>
        <dbReference type="EMBL" id="DAD91399.1"/>
    </source>
</evidence>
<dbReference type="PANTHER" id="PTHR41287">
    <property type="match status" value="1"/>
</dbReference>
<dbReference type="Pfam" id="PF20441">
    <property type="entry name" value="TerL_nuclease"/>
    <property type="match status" value="1"/>
</dbReference>
<dbReference type="Gene3D" id="3.40.50.300">
    <property type="entry name" value="P-loop containing nucleotide triphosphate hydrolases"/>
    <property type="match status" value="1"/>
</dbReference>
<evidence type="ECO:0000259" key="1">
    <source>
        <dbReference type="Pfam" id="PF03354"/>
    </source>
</evidence>
<proteinExistence type="predicted"/>
<dbReference type="InterPro" id="IPR005021">
    <property type="entry name" value="Terminase_largesu-like"/>
</dbReference>
<protein>
    <submittedName>
        <fullName evidence="3">Large Terminase</fullName>
    </submittedName>
</protein>